<organism evidence="2">
    <name type="scientific">freshwater metagenome</name>
    <dbReference type="NCBI Taxonomy" id="449393"/>
    <lineage>
        <taxon>unclassified sequences</taxon>
        <taxon>metagenomes</taxon>
        <taxon>ecological metagenomes</taxon>
    </lineage>
</organism>
<dbReference type="InterPro" id="IPR011059">
    <property type="entry name" value="Metal-dep_hydrolase_composite"/>
</dbReference>
<gene>
    <name evidence="2" type="ORF">UFOPK2334_00419</name>
</gene>
<feature type="domain" description="Amidohydrolase 3" evidence="1">
    <location>
        <begin position="59"/>
        <end position="543"/>
    </location>
</feature>
<dbReference type="Gene3D" id="3.10.310.70">
    <property type="match status" value="1"/>
</dbReference>
<dbReference type="Gene3D" id="3.20.20.140">
    <property type="entry name" value="Metal-dependent hydrolases"/>
    <property type="match status" value="1"/>
</dbReference>
<dbReference type="EMBL" id="CAEZXA010000022">
    <property type="protein sequence ID" value="CAB4669166.1"/>
    <property type="molecule type" value="Genomic_DNA"/>
</dbReference>
<proteinExistence type="predicted"/>
<dbReference type="InterPro" id="IPR013108">
    <property type="entry name" value="Amidohydro_3"/>
</dbReference>
<evidence type="ECO:0000259" key="1">
    <source>
        <dbReference type="Pfam" id="PF07969"/>
    </source>
</evidence>
<dbReference type="SUPFAM" id="SSF51338">
    <property type="entry name" value="Composite domain of metallo-dependent hydrolases"/>
    <property type="match status" value="1"/>
</dbReference>
<reference evidence="2" key="1">
    <citation type="submission" date="2020-05" db="EMBL/GenBank/DDBJ databases">
        <authorList>
            <person name="Chiriac C."/>
            <person name="Salcher M."/>
            <person name="Ghai R."/>
            <person name="Kavagutti S V."/>
        </authorList>
    </citation>
    <scope>NUCLEOTIDE SEQUENCE</scope>
</reference>
<evidence type="ECO:0000313" key="2">
    <source>
        <dbReference type="EMBL" id="CAB4669166.1"/>
    </source>
</evidence>
<protein>
    <submittedName>
        <fullName evidence="2">Unannotated protein</fullName>
    </submittedName>
</protein>
<dbReference type="SUPFAM" id="SSF51556">
    <property type="entry name" value="Metallo-dependent hydrolases"/>
    <property type="match status" value="1"/>
</dbReference>
<dbReference type="CDD" id="cd01300">
    <property type="entry name" value="YtcJ_like"/>
    <property type="match status" value="1"/>
</dbReference>
<dbReference type="Gene3D" id="2.30.40.10">
    <property type="entry name" value="Urease, subunit C, domain 1"/>
    <property type="match status" value="1"/>
</dbReference>
<dbReference type="Pfam" id="PF07969">
    <property type="entry name" value="Amidohydro_3"/>
    <property type="match status" value="1"/>
</dbReference>
<name>A0A6J6M5A8_9ZZZZ</name>
<dbReference type="GO" id="GO:0016810">
    <property type="term" value="F:hydrolase activity, acting on carbon-nitrogen (but not peptide) bonds"/>
    <property type="evidence" value="ECO:0007669"/>
    <property type="project" value="InterPro"/>
</dbReference>
<dbReference type="PANTHER" id="PTHR22642:SF2">
    <property type="entry name" value="PROTEIN LONG AFTER FAR-RED 3"/>
    <property type="match status" value="1"/>
</dbReference>
<sequence>MSVTVFTARSVITLDSAVSQANAVAVQDGRVLHTGMLDQVLSDLDGLDIAIDNQFADSVIVPGFIEAHCHIVREGSLSRYPWVGSYPRRQVDGSVQPGCPTVEAIIERLHQAHSEMKDQSESLIAVGFDVSMVGSQTLTLEMLDSVSETRPIWVMQSNGHVGHANSAMLARAGVDNTTTDEGVHRDENGNLTGEIRELALAMFLGVHVNLDAGGESAIWDGGHLARQAGCTMVTDLANIPTLKGIEAFANVVNNPGFPTRVRYAPLATFMSLRFSSDEIAELLKDLVQFNSEKFAMGPLKFIADGSIQGRTARMNWPGYCCGSPNGMWLGNPEDLYNLMLPFHKAGYQLAMHTNGDEAIEAGVDIYRRLLEAHPRFDHRHRLEHVQMATDAMFRKIKTLGICVNLFANHLYFWGDTHRHDTMGPAKARHLDAVGTAVRMDIPHSIHSDAPVTPLAPLFTMWCAVNRVTSTGHVLGEAERISALDALKAMTIGSAYLLHCDDEYGSIEVGKFADFAVLDADPCAVDPMEIKDISVLATVVGGVVHSNAH</sequence>
<dbReference type="AlphaFoldDB" id="A0A6J6M5A8"/>
<dbReference type="InterPro" id="IPR033932">
    <property type="entry name" value="YtcJ-like"/>
</dbReference>
<dbReference type="PANTHER" id="PTHR22642">
    <property type="entry name" value="IMIDAZOLONEPROPIONASE"/>
    <property type="match status" value="1"/>
</dbReference>
<dbReference type="InterPro" id="IPR032466">
    <property type="entry name" value="Metal_Hydrolase"/>
</dbReference>
<accession>A0A6J6M5A8</accession>